<sequence length="751" mass="81837">LPILAHDHRFLAKGGASGFAVLRRLPVEAELTPPSDYRLSIMFMASSPRGQQVLDYRTEEVAIELAAGRIGVDLTVEESGELAQLGETLAITRGELEAVDVLHLSCHGLNEPQPMLAMETERGAADLVTAAQLWGQARGQGLRLGLISACHTAEGATADPSANYAAQLVEYGLPAAVAWGGAVLDREATTFAEALYGSLSKGAPLTEAYIQARNRLADDGDYQDWHLPRLLLADNAGGRLCRGRSRSRRHINPNAFAERAYLGHNRQVPIATFEEFVGRRRELQRAIMALREGQGVLLHGPGHLGKSSLAGRLTRRFADHHHVVVYGQVTANQVLRAIETAYQHRDMTAAVEQIASTTAPGMGHLRDGLQQLLSVAEAIGKPMLLVLDDFEQLLDDSDDTVQLHHIKAMAVEMVAGILAAFGAHGGESRLVITSRYDFEAAGHQQDDTASLARIQLAPFDQHDHERQLARLLQVWQQQRQSLTAGQRDLLRQALLLASGNPGLLRKLTDFVRTDEAGAPALLQEVKAYLDEGRRPTDSRVGDYLETLAIDRMLDRLSRVENVLLSLSKGIELPVPVEVMQSIAQDELGAEDRAAANCHRLLSFGLWDAHADLCDPQIAACAINALAEPRVKALAEVEQMELDKSLLPLLEQAWIEQSSPAACDLMLLQIAVRVGELPGVVSRAESGLRLALHRSEFALGHDLGEAILPHVTKPSYNLLRIAGELAMRAGEFNTQSAISAKLSWKPLSRATR</sequence>
<name>W4LNI3_ENTF1</name>
<evidence type="ECO:0000313" key="3">
    <source>
        <dbReference type="EMBL" id="ETW99439.1"/>
    </source>
</evidence>
<keyword evidence="4" id="KW-1185">Reference proteome</keyword>
<dbReference type="Pfam" id="PF13191">
    <property type="entry name" value="AAA_16"/>
    <property type="match status" value="1"/>
</dbReference>
<protein>
    <submittedName>
        <fullName evidence="3">Uncharacterized protein</fullName>
    </submittedName>
</protein>
<accession>W4LNI3</accession>
<organism evidence="3 4">
    <name type="scientific">Entotheonella factor</name>
    <dbReference type="NCBI Taxonomy" id="1429438"/>
    <lineage>
        <taxon>Bacteria</taxon>
        <taxon>Pseudomonadati</taxon>
        <taxon>Nitrospinota/Tectimicrobiota group</taxon>
        <taxon>Candidatus Tectimicrobiota</taxon>
        <taxon>Candidatus Entotheonellia</taxon>
        <taxon>Candidatus Entotheonellales</taxon>
        <taxon>Candidatus Entotheonellaceae</taxon>
        <taxon>Candidatus Entotheonella</taxon>
    </lineage>
</organism>
<proteinExistence type="predicted"/>
<feature type="domain" description="CHAT" evidence="1">
    <location>
        <begin position="60"/>
        <end position="222"/>
    </location>
</feature>
<dbReference type="HOGENOM" id="CLU_370717_0_0_7"/>
<dbReference type="AlphaFoldDB" id="W4LNI3"/>
<evidence type="ECO:0000313" key="4">
    <source>
        <dbReference type="Proteomes" id="UP000019141"/>
    </source>
</evidence>
<dbReference type="SUPFAM" id="SSF52540">
    <property type="entry name" value="P-loop containing nucleoside triphosphate hydrolases"/>
    <property type="match status" value="1"/>
</dbReference>
<evidence type="ECO:0000259" key="1">
    <source>
        <dbReference type="Pfam" id="PF12770"/>
    </source>
</evidence>
<dbReference type="Gene3D" id="3.40.50.300">
    <property type="entry name" value="P-loop containing nucleotide triphosphate hydrolases"/>
    <property type="match status" value="1"/>
</dbReference>
<dbReference type="Proteomes" id="UP000019141">
    <property type="component" value="Unassembled WGS sequence"/>
</dbReference>
<dbReference type="PATRIC" id="fig|1429438.4.peg.2980"/>
<comment type="caution">
    <text evidence="3">The sequence shown here is derived from an EMBL/GenBank/DDBJ whole genome shotgun (WGS) entry which is preliminary data.</text>
</comment>
<dbReference type="InterPro" id="IPR024983">
    <property type="entry name" value="CHAT_dom"/>
</dbReference>
<dbReference type="Pfam" id="PF12770">
    <property type="entry name" value="CHAT"/>
    <property type="match status" value="1"/>
</dbReference>
<reference evidence="3 4" key="1">
    <citation type="journal article" date="2014" name="Nature">
        <title>An environmental bacterial taxon with a large and distinct metabolic repertoire.</title>
        <authorList>
            <person name="Wilson M.C."/>
            <person name="Mori T."/>
            <person name="Ruckert C."/>
            <person name="Uria A.R."/>
            <person name="Helf M.J."/>
            <person name="Takada K."/>
            <person name="Gernert C."/>
            <person name="Steffens U.A."/>
            <person name="Heycke N."/>
            <person name="Schmitt S."/>
            <person name="Rinke C."/>
            <person name="Helfrich E.J."/>
            <person name="Brachmann A.O."/>
            <person name="Gurgui C."/>
            <person name="Wakimoto T."/>
            <person name="Kracht M."/>
            <person name="Crusemann M."/>
            <person name="Hentschel U."/>
            <person name="Abe I."/>
            <person name="Matsunaga S."/>
            <person name="Kalinowski J."/>
            <person name="Takeyama H."/>
            <person name="Piel J."/>
        </authorList>
    </citation>
    <scope>NUCLEOTIDE SEQUENCE [LARGE SCALE GENOMIC DNA]</scope>
    <source>
        <strain evidence="4">TSY1</strain>
    </source>
</reference>
<evidence type="ECO:0000259" key="2">
    <source>
        <dbReference type="Pfam" id="PF13191"/>
    </source>
</evidence>
<dbReference type="EMBL" id="AZHW01000446">
    <property type="protein sequence ID" value="ETW99439.1"/>
    <property type="molecule type" value="Genomic_DNA"/>
</dbReference>
<dbReference type="InterPro" id="IPR027417">
    <property type="entry name" value="P-loop_NTPase"/>
</dbReference>
<feature type="domain" description="Orc1-like AAA ATPase" evidence="2">
    <location>
        <begin position="275"/>
        <end position="400"/>
    </location>
</feature>
<gene>
    <name evidence="3" type="ORF">ETSY1_15020</name>
</gene>
<dbReference type="InterPro" id="IPR041664">
    <property type="entry name" value="AAA_16"/>
</dbReference>
<feature type="non-terminal residue" evidence="3">
    <location>
        <position position="1"/>
    </location>
</feature>